<gene>
    <name evidence="2" type="ORF">EXIGLDRAFT_769685</name>
</gene>
<evidence type="ECO:0000313" key="2">
    <source>
        <dbReference type="EMBL" id="KZV91635.1"/>
    </source>
</evidence>
<dbReference type="AlphaFoldDB" id="A0A165H9C3"/>
<dbReference type="Proteomes" id="UP000077266">
    <property type="component" value="Unassembled WGS sequence"/>
</dbReference>
<reference evidence="2 3" key="1">
    <citation type="journal article" date="2016" name="Mol. Biol. Evol.">
        <title>Comparative Genomics of Early-Diverging Mushroom-Forming Fungi Provides Insights into the Origins of Lignocellulose Decay Capabilities.</title>
        <authorList>
            <person name="Nagy L.G."/>
            <person name="Riley R."/>
            <person name="Tritt A."/>
            <person name="Adam C."/>
            <person name="Daum C."/>
            <person name="Floudas D."/>
            <person name="Sun H."/>
            <person name="Yadav J.S."/>
            <person name="Pangilinan J."/>
            <person name="Larsson K.H."/>
            <person name="Matsuura K."/>
            <person name="Barry K."/>
            <person name="Labutti K."/>
            <person name="Kuo R."/>
            <person name="Ohm R.A."/>
            <person name="Bhattacharya S.S."/>
            <person name="Shirouzu T."/>
            <person name="Yoshinaga Y."/>
            <person name="Martin F.M."/>
            <person name="Grigoriev I.V."/>
            <person name="Hibbett D.S."/>
        </authorList>
    </citation>
    <scope>NUCLEOTIDE SEQUENCE [LARGE SCALE GENOMIC DNA]</scope>
    <source>
        <strain evidence="2 3">HHB12029</strain>
    </source>
</reference>
<keyword evidence="3" id="KW-1185">Reference proteome</keyword>
<dbReference type="EMBL" id="KV426023">
    <property type="protein sequence ID" value="KZV91635.1"/>
    <property type="molecule type" value="Genomic_DNA"/>
</dbReference>
<evidence type="ECO:0000256" key="1">
    <source>
        <dbReference type="SAM" id="MobiDB-lite"/>
    </source>
</evidence>
<dbReference type="InParanoid" id="A0A165H9C3"/>
<sequence length="320" mass="35104">MNAKKNVFITALNILHVLIQRSSTPSTASINTNKNVVVAAAAAHDSHPLELCDVNRDLTREMQTMQCTRPDKRLKKARYAQFGNSYDRNLRPTSTRERTRAIVAAVACVQQRTTRTSSRPALTAARQSALGILLKSTTTRSATSSPDNSTAPAAPGRVDPITHIACDSYYAAHASGQAPQESVPTRPDKRLQGAVFVGHMERYGAPEAFDDPRTDRTSQIPFQSRAFKYARRPHAPECERFRLYALTLAAVSDIAVAIIYLELDTESSSPLVHRVVCQSRELTSHSSKPGGMLDQSELRGRVYLRPGAELPHRSLAANTG</sequence>
<feature type="compositionally biased region" description="Polar residues" evidence="1">
    <location>
        <begin position="136"/>
        <end position="151"/>
    </location>
</feature>
<proteinExistence type="predicted"/>
<organism evidence="2 3">
    <name type="scientific">Exidia glandulosa HHB12029</name>
    <dbReference type="NCBI Taxonomy" id="1314781"/>
    <lineage>
        <taxon>Eukaryota</taxon>
        <taxon>Fungi</taxon>
        <taxon>Dikarya</taxon>
        <taxon>Basidiomycota</taxon>
        <taxon>Agaricomycotina</taxon>
        <taxon>Agaricomycetes</taxon>
        <taxon>Auriculariales</taxon>
        <taxon>Exidiaceae</taxon>
        <taxon>Exidia</taxon>
    </lineage>
</organism>
<name>A0A165H9C3_EXIGL</name>
<accession>A0A165H9C3</accession>
<evidence type="ECO:0000313" key="3">
    <source>
        <dbReference type="Proteomes" id="UP000077266"/>
    </source>
</evidence>
<feature type="region of interest" description="Disordered" evidence="1">
    <location>
        <begin position="136"/>
        <end position="156"/>
    </location>
</feature>
<protein>
    <submittedName>
        <fullName evidence="2">Uncharacterized protein</fullName>
    </submittedName>
</protein>